<dbReference type="Proteomes" id="UP001148313">
    <property type="component" value="Unassembled WGS sequence"/>
</dbReference>
<dbReference type="InterPro" id="IPR052173">
    <property type="entry name" value="Beta-lactam_resp_regulator"/>
</dbReference>
<evidence type="ECO:0000259" key="3">
    <source>
        <dbReference type="Pfam" id="PF05569"/>
    </source>
</evidence>
<feature type="domain" description="Peptidase M56" evidence="3">
    <location>
        <begin position="123"/>
        <end position="245"/>
    </location>
</feature>
<keyword evidence="5" id="KW-1185">Reference proteome</keyword>
<feature type="transmembrane region" description="Helical" evidence="1">
    <location>
        <begin position="74"/>
        <end position="95"/>
    </location>
</feature>
<dbReference type="PANTHER" id="PTHR34978:SF3">
    <property type="entry name" value="SLR0241 PROTEIN"/>
    <property type="match status" value="1"/>
</dbReference>
<accession>A0ABT4VLF5</accession>
<dbReference type="RefSeq" id="WP_271089125.1">
    <property type="nucleotide sequence ID" value="NZ_JAPJZH010000004.1"/>
</dbReference>
<keyword evidence="1" id="KW-1133">Transmembrane helix</keyword>
<proteinExistence type="predicted"/>
<reference evidence="4" key="1">
    <citation type="submission" date="2022-11" db="EMBL/GenBank/DDBJ databases">
        <title>Hoeflea poritis sp. nov., isolated from scleractinian coral Porites lutea.</title>
        <authorList>
            <person name="Zhang G."/>
            <person name="Wei Q."/>
            <person name="Cai L."/>
        </authorList>
    </citation>
    <scope>NUCLEOTIDE SEQUENCE</scope>
    <source>
        <strain evidence="4">E7-10</strain>
    </source>
</reference>
<dbReference type="Gene3D" id="3.30.2010.10">
    <property type="entry name" value="Metalloproteases ('zincins'), catalytic domain"/>
    <property type="match status" value="1"/>
</dbReference>
<keyword evidence="1" id="KW-0472">Membrane</keyword>
<organism evidence="4 5">
    <name type="scientific">Hoeflea poritis</name>
    <dbReference type="NCBI Taxonomy" id="2993659"/>
    <lineage>
        <taxon>Bacteria</taxon>
        <taxon>Pseudomonadati</taxon>
        <taxon>Pseudomonadota</taxon>
        <taxon>Alphaproteobacteria</taxon>
        <taxon>Hyphomicrobiales</taxon>
        <taxon>Rhizobiaceae</taxon>
        <taxon>Hoeflea</taxon>
    </lineage>
</organism>
<dbReference type="Pfam" id="PF01551">
    <property type="entry name" value="Peptidase_M23"/>
    <property type="match status" value="1"/>
</dbReference>
<gene>
    <name evidence="4" type="ORF">OOZ53_09080</name>
</gene>
<evidence type="ECO:0000313" key="5">
    <source>
        <dbReference type="Proteomes" id="UP001148313"/>
    </source>
</evidence>
<dbReference type="SUPFAM" id="SSF51261">
    <property type="entry name" value="Duplicated hybrid motif"/>
    <property type="match status" value="1"/>
</dbReference>
<evidence type="ECO:0000256" key="1">
    <source>
        <dbReference type="SAM" id="Phobius"/>
    </source>
</evidence>
<sequence>MGLPTETPRLLLTAIFAIVMPSALILTGWTLPTFGSESTSPASVGAEQGLRAFAGSMDRFIVHAVHAGPHFGDVIALIYMAGVGIRLAALGRSVLALRSLSENAAALDWRGSQWPVCRTSARTTPFAVGGRRARIVIPDALADRWSTQQLALVIAHEEAHLRRRDPAVTTVLAVTAALFWFNPFLLDLVARWRQCCELRADADALLGATQQQRSLYARTLVAAMRSFSDAKPAQAPTLFTSRKIRRDKMRISAILNKSEKRMRKPASLLVHCAAWLLVAAGSTTALATASGNVDTLDRFISGGRITSAYGVERKNMRRHTGVDVWAEKGTPIAAPGAAVVKQAAEIFRGNPRWGRAVVLEFDDDLVVWFTHLEGYSVKTGDRLDEGDIFATVGDDFAMVRGTLQSQRSHIHIEAYKNGRRVDPATIWPFLKRPGR</sequence>
<dbReference type="InterPro" id="IPR011055">
    <property type="entry name" value="Dup_hybrid_motif"/>
</dbReference>
<dbReference type="InterPro" id="IPR016047">
    <property type="entry name" value="M23ase_b-sheet_dom"/>
</dbReference>
<dbReference type="EMBL" id="JAPJZH010000004">
    <property type="protein sequence ID" value="MDA4845500.1"/>
    <property type="molecule type" value="Genomic_DNA"/>
</dbReference>
<dbReference type="Gene3D" id="2.70.70.10">
    <property type="entry name" value="Glucose Permease (Domain IIA)"/>
    <property type="match status" value="1"/>
</dbReference>
<dbReference type="PANTHER" id="PTHR34978">
    <property type="entry name" value="POSSIBLE SENSOR-TRANSDUCER PROTEIN BLAR"/>
    <property type="match status" value="1"/>
</dbReference>
<evidence type="ECO:0000313" key="4">
    <source>
        <dbReference type="EMBL" id="MDA4845500.1"/>
    </source>
</evidence>
<feature type="transmembrane region" description="Helical" evidence="1">
    <location>
        <begin position="268"/>
        <end position="289"/>
    </location>
</feature>
<feature type="transmembrane region" description="Helical" evidence="1">
    <location>
        <begin position="12"/>
        <end position="31"/>
    </location>
</feature>
<feature type="domain" description="M23ase beta-sheet core" evidence="2">
    <location>
        <begin position="318"/>
        <end position="423"/>
    </location>
</feature>
<dbReference type="InterPro" id="IPR008756">
    <property type="entry name" value="Peptidase_M56"/>
</dbReference>
<comment type="caution">
    <text evidence="4">The sequence shown here is derived from an EMBL/GenBank/DDBJ whole genome shotgun (WGS) entry which is preliminary data.</text>
</comment>
<dbReference type="Pfam" id="PF05569">
    <property type="entry name" value="Peptidase_M56"/>
    <property type="match status" value="1"/>
</dbReference>
<evidence type="ECO:0000259" key="2">
    <source>
        <dbReference type="Pfam" id="PF01551"/>
    </source>
</evidence>
<dbReference type="CDD" id="cd07341">
    <property type="entry name" value="M56_BlaR1_MecR1_like"/>
    <property type="match status" value="1"/>
</dbReference>
<name>A0ABT4VLF5_9HYPH</name>
<dbReference type="CDD" id="cd12797">
    <property type="entry name" value="M23_peptidase"/>
    <property type="match status" value="1"/>
</dbReference>
<protein>
    <submittedName>
        <fullName evidence="4">M23/M56 family metallopeptidase</fullName>
    </submittedName>
</protein>
<keyword evidence="1" id="KW-0812">Transmembrane</keyword>